<dbReference type="GO" id="GO:0005634">
    <property type="term" value="C:nucleus"/>
    <property type="evidence" value="ECO:0007669"/>
    <property type="project" value="EnsemblFungi"/>
</dbReference>
<organism evidence="3 4">
    <name type="scientific">Naumovozyma castellii</name>
    <name type="common">Yeast</name>
    <name type="synonym">Saccharomyces castellii</name>
    <dbReference type="NCBI Taxonomy" id="27288"/>
    <lineage>
        <taxon>Eukaryota</taxon>
        <taxon>Fungi</taxon>
        <taxon>Dikarya</taxon>
        <taxon>Ascomycota</taxon>
        <taxon>Saccharomycotina</taxon>
        <taxon>Saccharomycetes</taxon>
        <taxon>Saccharomycetales</taxon>
        <taxon>Saccharomycetaceae</taxon>
        <taxon>Naumovozyma</taxon>
    </lineage>
</organism>
<sequence>MRFALIKTNTNQYNTLQFTTTTTIATATQPPMSTSKKPVFPLKVETLPIDHDSKPSSRPEETDDGFQFKRHSNKNLNGVPSLGERLDYLQDIKRAKRMENFNSSSLPQTHSPIRNQPTLPPSQQAPNLHYYNNSTSPLPASSLQPFYPKPPSSAQLLPPATLFPYPSSSSASSQQKLTNRTRSKRSSLQKQRGRRLSILASEQPNIISPHRDVPQEEFYRHLGDVSFGKSLQLRQLFNWCMIRSLESLEGQQSQDEVKKFSVGIVKDFVSDLRRGFVDIDWDAEEASPVEQEQDGEVDAVAEDTELRQLFADDDDETGLQRGRRKWKRKLKEGQKLLPNSKNVENERNLALLQEKVDKIKNEINDWAATLDKQNPTAEWTSSLPTEETVTTTEEDINTTTVTELQDELAARVDKLYFYSHLLKSHSDAFQQISTHKLNKLSSNFNKITETDNQDMDPKLLLRGLSESLLKR</sequence>
<dbReference type="KEGG" id="ncs:NCAS_0A12440"/>
<dbReference type="InterPro" id="IPR013218">
    <property type="entry name" value="Dsn1/Mis13"/>
</dbReference>
<dbReference type="AlphaFoldDB" id="G0V8K3"/>
<dbReference type="GO" id="GO:0051301">
    <property type="term" value="P:cell division"/>
    <property type="evidence" value="ECO:0007669"/>
    <property type="project" value="InterPro"/>
</dbReference>
<dbReference type="InParanoid" id="G0V8K3"/>
<proteinExistence type="predicted"/>
<dbReference type="PANTHER" id="PTHR14778:SF2">
    <property type="entry name" value="KINETOCHORE-ASSOCIATED PROTEIN DSN1 HOMOLOG"/>
    <property type="match status" value="1"/>
</dbReference>
<feature type="compositionally biased region" description="Basic and acidic residues" evidence="2">
    <location>
        <begin position="48"/>
        <end position="60"/>
    </location>
</feature>
<dbReference type="GO" id="GO:0000444">
    <property type="term" value="C:MIS12/MIND type complex"/>
    <property type="evidence" value="ECO:0007669"/>
    <property type="project" value="EnsemblFungi"/>
</dbReference>
<keyword evidence="4" id="KW-1185">Reference proteome</keyword>
<dbReference type="STRING" id="1064592.G0V8K3"/>
<feature type="region of interest" description="Disordered" evidence="2">
    <location>
        <begin position="46"/>
        <end position="81"/>
    </location>
</feature>
<dbReference type="RefSeq" id="XP_003674182.1">
    <property type="nucleotide sequence ID" value="XM_003674134.1"/>
</dbReference>
<feature type="compositionally biased region" description="Polar residues" evidence="2">
    <location>
        <begin position="101"/>
        <end position="144"/>
    </location>
</feature>
<dbReference type="OMA" id="PYMYYYP"/>
<evidence type="ECO:0000256" key="1">
    <source>
        <dbReference type="SAM" id="Coils"/>
    </source>
</evidence>
<dbReference type="GO" id="GO:0051754">
    <property type="term" value="P:meiotic sister chromatid cohesion, centromeric"/>
    <property type="evidence" value="ECO:0007669"/>
    <property type="project" value="EnsemblFungi"/>
</dbReference>
<evidence type="ECO:0000256" key="2">
    <source>
        <dbReference type="SAM" id="MobiDB-lite"/>
    </source>
</evidence>
<evidence type="ECO:0000313" key="4">
    <source>
        <dbReference type="Proteomes" id="UP000001640"/>
    </source>
</evidence>
<dbReference type="GeneID" id="96901280"/>
<reference evidence="3 4" key="1">
    <citation type="journal article" date="2011" name="Proc. Natl. Acad. Sci. U.S.A.">
        <title>Evolutionary erosion of yeast sex chromosomes by mating-type switching accidents.</title>
        <authorList>
            <person name="Gordon J.L."/>
            <person name="Armisen D."/>
            <person name="Proux-Wera E."/>
            <person name="Oheigeartaigh S.S."/>
            <person name="Byrne K.P."/>
            <person name="Wolfe K.H."/>
        </authorList>
    </citation>
    <scope>NUCLEOTIDE SEQUENCE [LARGE SCALE GENOMIC DNA]</scope>
    <source>
        <strain evidence="4">ATCC 76901 / BCRC 22586 / CBS 4309 / NBRC 1992 / NRRL Y-12630</strain>
    </source>
</reference>
<dbReference type="GO" id="GO:0051455">
    <property type="term" value="P:spindle attachment to meiosis I kinetochore"/>
    <property type="evidence" value="ECO:0007669"/>
    <property type="project" value="EnsemblFungi"/>
</dbReference>
<dbReference type="Proteomes" id="UP000001640">
    <property type="component" value="Chromosome 1"/>
</dbReference>
<dbReference type="EMBL" id="HE576752">
    <property type="protein sequence ID" value="CCC67802.1"/>
    <property type="molecule type" value="Genomic_DNA"/>
</dbReference>
<protein>
    <recommendedName>
        <fullName evidence="5">Kinetochore protein mis13</fullName>
    </recommendedName>
</protein>
<dbReference type="PANTHER" id="PTHR14778">
    <property type="entry name" value="KINETOCHORE-ASSOCIATED PROTEIN DSN1 HOMOLOG"/>
    <property type="match status" value="1"/>
</dbReference>
<feature type="compositionally biased region" description="Basic residues" evidence="2">
    <location>
        <begin position="179"/>
        <end position="194"/>
    </location>
</feature>
<name>G0V8K3_NAUCA</name>
<dbReference type="Pfam" id="PF08202">
    <property type="entry name" value="MIS13"/>
    <property type="match status" value="1"/>
</dbReference>
<feature type="coiled-coil region" evidence="1">
    <location>
        <begin position="342"/>
        <end position="369"/>
    </location>
</feature>
<accession>G0V8K3</accession>
<dbReference type="eggNOG" id="ENOG502QQ6A">
    <property type="taxonomic scope" value="Eukaryota"/>
</dbReference>
<gene>
    <name evidence="3" type="primary">NCAS0A12440</name>
    <name evidence="3" type="ordered locus">NCAS_0A12440</name>
</gene>
<dbReference type="OrthoDB" id="3364649at2759"/>
<evidence type="ECO:0000313" key="3">
    <source>
        <dbReference type="EMBL" id="CCC67802.1"/>
    </source>
</evidence>
<dbReference type="FunCoup" id="G0V8K3">
    <property type="interactions" value="539"/>
</dbReference>
<reference key="2">
    <citation type="submission" date="2011-08" db="EMBL/GenBank/DDBJ databases">
        <title>Genome sequence of Naumovozyma castellii.</title>
        <authorList>
            <person name="Gordon J.L."/>
            <person name="Armisen D."/>
            <person name="Proux-Wera E."/>
            <person name="OhEigeartaigh S.S."/>
            <person name="Byrne K.P."/>
            <person name="Wolfe K.H."/>
        </authorList>
    </citation>
    <scope>NUCLEOTIDE SEQUENCE</scope>
    <source>
        <strain>Type strain:CBS 4309</strain>
    </source>
</reference>
<dbReference type="HOGENOM" id="CLU_022497_1_0_1"/>
<dbReference type="GO" id="GO:0000922">
    <property type="term" value="C:spindle pole"/>
    <property type="evidence" value="ECO:0007669"/>
    <property type="project" value="EnsemblFungi"/>
</dbReference>
<feature type="region of interest" description="Disordered" evidence="2">
    <location>
        <begin position="101"/>
        <end position="194"/>
    </location>
</feature>
<evidence type="ECO:0008006" key="5">
    <source>
        <dbReference type="Google" id="ProtNLM"/>
    </source>
</evidence>
<keyword evidence="1" id="KW-0175">Coiled coil</keyword>